<feature type="region of interest" description="Disordered" evidence="1">
    <location>
        <begin position="205"/>
        <end position="235"/>
    </location>
</feature>
<protein>
    <submittedName>
        <fullName evidence="2">Chromosome 1 C22orf23 homolog</fullName>
    </submittedName>
</protein>
<sequence length="235" mass="27025">MEASSGRGLWNNPRATQYSKETQDMLRVMMHESRLTNHQRKQINECLKNGAALPLTSDSTLSASLRESKISKPVQRLLPGKPQRRSAESCRSGSSYVREKFRPGPIRDLEKEKRRLQNILATGQEEPTSISYQNTPACHKPEVSEERDRYQEVLDEIEERRQFLADMASLGQEKRYINIINTEISQKIRELEMLDRACLPKRDTLTSEKKEASAKQTTENMDLKDSSRELTTAIE</sequence>
<evidence type="ECO:0000256" key="1">
    <source>
        <dbReference type="SAM" id="MobiDB-lite"/>
    </source>
</evidence>
<feature type="region of interest" description="Disordered" evidence="1">
    <location>
        <begin position="120"/>
        <end position="145"/>
    </location>
</feature>
<name>A0A3Q3LQ66_9TELE</name>
<keyword evidence="3" id="KW-1185">Reference proteome</keyword>
<dbReference type="GeneTree" id="ENSGT00390000010231"/>
<dbReference type="PANTHER" id="PTHR28348">
    <property type="entry name" value="UPF0193 PROTEIN EVG1"/>
    <property type="match status" value="1"/>
</dbReference>
<dbReference type="RefSeq" id="XP_026158654.1">
    <property type="nucleotide sequence ID" value="XM_026302869.1"/>
</dbReference>
<organism evidence="2 3">
    <name type="scientific">Mastacembelus armatus</name>
    <name type="common">zig-zag eel</name>
    <dbReference type="NCBI Taxonomy" id="205130"/>
    <lineage>
        <taxon>Eukaryota</taxon>
        <taxon>Metazoa</taxon>
        <taxon>Chordata</taxon>
        <taxon>Craniata</taxon>
        <taxon>Vertebrata</taxon>
        <taxon>Euteleostomi</taxon>
        <taxon>Actinopterygii</taxon>
        <taxon>Neopterygii</taxon>
        <taxon>Teleostei</taxon>
        <taxon>Neoteleostei</taxon>
        <taxon>Acanthomorphata</taxon>
        <taxon>Anabantaria</taxon>
        <taxon>Synbranchiformes</taxon>
        <taxon>Mastacembelidae</taxon>
        <taxon>Mastacembelus</taxon>
    </lineage>
</organism>
<reference evidence="2" key="2">
    <citation type="submission" date="2025-09" db="UniProtKB">
        <authorList>
            <consortium name="Ensembl"/>
        </authorList>
    </citation>
    <scope>IDENTIFICATION</scope>
</reference>
<feature type="compositionally biased region" description="Polar residues" evidence="1">
    <location>
        <begin position="120"/>
        <end position="136"/>
    </location>
</feature>
<feature type="region of interest" description="Disordered" evidence="1">
    <location>
        <begin position="79"/>
        <end position="105"/>
    </location>
</feature>
<dbReference type="Pfam" id="PF05250">
    <property type="entry name" value="UPF0193"/>
    <property type="match status" value="1"/>
</dbReference>
<dbReference type="OrthoDB" id="189770at2759"/>
<dbReference type="PANTHER" id="PTHR28348:SF1">
    <property type="entry name" value="UPF0193 PROTEIN EVG1"/>
    <property type="match status" value="1"/>
</dbReference>
<dbReference type="RefSeq" id="XP_026158652.1">
    <property type="nucleotide sequence ID" value="XM_026302867.1"/>
</dbReference>
<dbReference type="Proteomes" id="UP000261640">
    <property type="component" value="Unplaced"/>
</dbReference>
<dbReference type="STRING" id="205130.ENSMAMP00000012226"/>
<dbReference type="InterPro" id="IPR007914">
    <property type="entry name" value="UPF0193"/>
</dbReference>
<dbReference type="RefSeq" id="XP_026158653.1">
    <property type="nucleotide sequence ID" value="XM_026302868.2"/>
</dbReference>
<dbReference type="RefSeq" id="XP_026158651.1">
    <property type="nucleotide sequence ID" value="XM_026302866.1"/>
</dbReference>
<evidence type="ECO:0000313" key="3">
    <source>
        <dbReference type="Proteomes" id="UP000261640"/>
    </source>
</evidence>
<proteinExistence type="predicted"/>
<evidence type="ECO:0000313" key="2">
    <source>
        <dbReference type="Ensembl" id="ENSMAMP00000012212.1"/>
    </source>
</evidence>
<dbReference type="InParanoid" id="A0A3Q3LQ66"/>
<accession>A0A3Q3LQ66</accession>
<dbReference type="CTD" id="113584080"/>
<dbReference type="AlphaFoldDB" id="A0A3Q3LQ66"/>
<dbReference type="GeneID" id="113127934"/>
<dbReference type="Ensembl" id="ENSMAMT00000012537.2">
    <property type="protein sequence ID" value="ENSMAMP00000012212.1"/>
    <property type="gene ID" value="ENSMAMG00000008274.2"/>
</dbReference>
<reference evidence="2" key="1">
    <citation type="submission" date="2025-08" db="UniProtKB">
        <authorList>
            <consortium name="Ensembl"/>
        </authorList>
    </citation>
    <scope>IDENTIFICATION</scope>
</reference>